<dbReference type="GO" id="GO:0016491">
    <property type="term" value="F:oxidoreductase activity"/>
    <property type="evidence" value="ECO:0007669"/>
    <property type="project" value="InterPro"/>
</dbReference>
<dbReference type="SUPFAM" id="SSF51735">
    <property type="entry name" value="NAD(P)-binding Rossmann-fold domains"/>
    <property type="match status" value="1"/>
</dbReference>
<evidence type="ECO:0000259" key="2">
    <source>
        <dbReference type="SMART" id="SM00829"/>
    </source>
</evidence>
<dbReference type="KEGG" id="sdyn:Mal52_44930"/>
<dbReference type="Proteomes" id="UP000319383">
    <property type="component" value="Chromosome"/>
</dbReference>
<dbReference type="SMART" id="SM00829">
    <property type="entry name" value="PKS_ER"/>
    <property type="match status" value="1"/>
</dbReference>
<reference evidence="3 4" key="1">
    <citation type="submission" date="2019-02" db="EMBL/GenBank/DDBJ databases">
        <title>Deep-cultivation of Planctomycetes and their phenomic and genomic characterization uncovers novel biology.</title>
        <authorList>
            <person name="Wiegand S."/>
            <person name="Jogler M."/>
            <person name="Boedeker C."/>
            <person name="Pinto D."/>
            <person name="Vollmers J."/>
            <person name="Rivas-Marin E."/>
            <person name="Kohn T."/>
            <person name="Peeters S.H."/>
            <person name="Heuer A."/>
            <person name="Rast P."/>
            <person name="Oberbeckmann S."/>
            <person name="Bunk B."/>
            <person name="Jeske O."/>
            <person name="Meyerdierks A."/>
            <person name="Storesund J.E."/>
            <person name="Kallscheuer N."/>
            <person name="Luecker S."/>
            <person name="Lage O.M."/>
            <person name="Pohl T."/>
            <person name="Merkel B.J."/>
            <person name="Hornburger P."/>
            <person name="Mueller R.-W."/>
            <person name="Bruemmer F."/>
            <person name="Labrenz M."/>
            <person name="Spormann A.M."/>
            <person name="Op den Camp H."/>
            <person name="Overmann J."/>
            <person name="Amann R."/>
            <person name="Jetten M.S.M."/>
            <person name="Mascher T."/>
            <person name="Medema M.H."/>
            <person name="Devos D.P."/>
            <person name="Kaster A.-K."/>
            <person name="Ovreas L."/>
            <person name="Rohde M."/>
            <person name="Galperin M.Y."/>
            <person name="Jogler C."/>
        </authorList>
    </citation>
    <scope>NUCLEOTIDE SEQUENCE [LARGE SCALE GENOMIC DNA]</scope>
    <source>
        <strain evidence="3 4">Mal52</strain>
    </source>
</reference>
<feature type="domain" description="Enoyl reductase (ER)" evidence="2">
    <location>
        <begin position="10"/>
        <end position="330"/>
    </location>
</feature>
<dbReference type="SUPFAM" id="SSF50129">
    <property type="entry name" value="GroES-like"/>
    <property type="match status" value="1"/>
</dbReference>
<dbReference type="Pfam" id="PF08240">
    <property type="entry name" value="ADH_N"/>
    <property type="match status" value="1"/>
</dbReference>
<dbReference type="InterPro" id="IPR013154">
    <property type="entry name" value="ADH-like_N"/>
</dbReference>
<dbReference type="InterPro" id="IPR011032">
    <property type="entry name" value="GroES-like_sf"/>
</dbReference>
<protein>
    <submittedName>
        <fullName evidence="3">Zinc-type alcohol dehydrogenase-like protein</fullName>
    </submittedName>
</protein>
<evidence type="ECO:0000313" key="3">
    <source>
        <dbReference type="EMBL" id="QDU45996.1"/>
    </source>
</evidence>
<sequence length="332" mass="35053">MKAAFITSTGSPDCIQYGDQPQPQPTDNQVLVKVAAVAVNPIDTYIRSGMIALPLEFPYIIGCDLAGEVEAVGQGVTRFKVGDRVWGSNQGLIGRPGTFAEYAAVDEQWLYPTPAGQSDEAAAAGALVGITAHLGLFRSGRLQAGEIVFVNGGTGGVGSSVVQLAKGAGATVIATVGNAEKQAACKALGADLVVDYHSPTMDDEIRQFIEPHGGIDLWYETQRSPDFDRTVSLMRMGGRIIFMAGRDARPEFPVGPSYTKDLSYLGFAMFNASAEQQRECAAGIHRLYEAGGWTPNIGQRFPLSEAAAAHQLQEEGTLQGSGGLSGKIVVTV</sequence>
<organism evidence="3 4">
    <name type="scientific">Symmachiella dynata</name>
    <dbReference type="NCBI Taxonomy" id="2527995"/>
    <lineage>
        <taxon>Bacteria</taxon>
        <taxon>Pseudomonadati</taxon>
        <taxon>Planctomycetota</taxon>
        <taxon>Planctomycetia</taxon>
        <taxon>Planctomycetales</taxon>
        <taxon>Planctomycetaceae</taxon>
        <taxon>Symmachiella</taxon>
    </lineage>
</organism>
<dbReference type="Pfam" id="PF00107">
    <property type="entry name" value="ADH_zinc_N"/>
    <property type="match status" value="1"/>
</dbReference>
<dbReference type="InterPro" id="IPR020843">
    <property type="entry name" value="ER"/>
</dbReference>
<gene>
    <name evidence="3" type="ORF">Mal52_44930</name>
</gene>
<dbReference type="EMBL" id="CP036276">
    <property type="protein sequence ID" value="QDU45996.1"/>
    <property type="molecule type" value="Genomic_DNA"/>
</dbReference>
<name>A0A517ZU38_9PLAN</name>
<evidence type="ECO:0000256" key="1">
    <source>
        <dbReference type="ARBA" id="ARBA00022857"/>
    </source>
</evidence>
<dbReference type="Gene3D" id="3.90.180.10">
    <property type="entry name" value="Medium-chain alcohol dehydrogenases, catalytic domain"/>
    <property type="match status" value="1"/>
</dbReference>
<accession>A0A517ZU38</accession>
<dbReference type="Gene3D" id="3.40.50.720">
    <property type="entry name" value="NAD(P)-binding Rossmann-like Domain"/>
    <property type="match status" value="1"/>
</dbReference>
<dbReference type="AlphaFoldDB" id="A0A517ZU38"/>
<dbReference type="PANTHER" id="PTHR44154:SF1">
    <property type="entry name" value="QUINONE OXIDOREDUCTASE"/>
    <property type="match status" value="1"/>
</dbReference>
<dbReference type="InterPro" id="IPR036291">
    <property type="entry name" value="NAD(P)-bd_dom_sf"/>
</dbReference>
<keyword evidence="4" id="KW-1185">Reference proteome</keyword>
<proteinExistence type="predicted"/>
<dbReference type="InterPro" id="IPR051603">
    <property type="entry name" value="Zinc-ADH_QOR/CCCR"/>
</dbReference>
<dbReference type="RefSeq" id="WP_145378526.1">
    <property type="nucleotide sequence ID" value="NZ_CP036276.1"/>
</dbReference>
<dbReference type="InterPro" id="IPR013149">
    <property type="entry name" value="ADH-like_C"/>
</dbReference>
<keyword evidence="1" id="KW-0521">NADP</keyword>
<dbReference type="PANTHER" id="PTHR44154">
    <property type="entry name" value="QUINONE OXIDOREDUCTASE"/>
    <property type="match status" value="1"/>
</dbReference>
<evidence type="ECO:0000313" key="4">
    <source>
        <dbReference type="Proteomes" id="UP000319383"/>
    </source>
</evidence>
<dbReference type="CDD" id="cd08253">
    <property type="entry name" value="zeta_crystallin"/>
    <property type="match status" value="1"/>
</dbReference>